<evidence type="ECO:0000313" key="5">
    <source>
        <dbReference type="Proteomes" id="UP000032180"/>
    </source>
</evidence>
<feature type="compositionally biased region" description="Low complexity" evidence="2">
    <location>
        <begin position="1"/>
        <end position="11"/>
    </location>
</feature>
<organism evidence="4 5">
    <name type="scientific">Leersia perrieri</name>
    <dbReference type="NCBI Taxonomy" id="77586"/>
    <lineage>
        <taxon>Eukaryota</taxon>
        <taxon>Viridiplantae</taxon>
        <taxon>Streptophyta</taxon>
        <taxon>Embryophyta</taxon>
        <taxon>Tracheophyta</taxon>
        <taxon>Spermatophyta</taxon>
        <taxon>Magnoliopsida</taxon>
        <taxon>Liliopsida</taxon>
        <taxon>Poales</taxon>
        <taxon>Poaceae</taxon>
        <taxon>BOP clade</taxon>
        <taxon>Oryzoideae</taxon>
        <taxon>Oryzeae</taxon>
        <taxon>Oryzinae</taxon>
        <taxon>Leersia</taxon>
    </lineage>
</organism>
<protein>
    <recommendedName>
        <fullName evidence="3">SKP1 component dimerisation domain-containing protein</fullName>
    </recommendedName>
</protein>
<evidence type="ECO:0000313" key="4">
    <source>
        <dbReference type="EnsemblPlants" id="LPERR02G07960.1"/>
    </source>
</evidence>
<dbReference type="STRING" id="77586.A0A0D9VDY0"/>
<dbReference type="InterPro" id="IPR016072">
    <property type="entry name" value="Skp1_comp_dimer"/>
</dbReference>
<dbReference type="PANTHER" id="PTHR11165">
    <property type="entry name" value="SKP1"/>
    <property type="match status" value="1"/>
</dbReference>
<comment type="pathway">
    <text evidence="1">Protein modification; protein ubiquitination.</text>
</comment>
<dbReference type="InterPro" id="IPR016897">
    <property type="entry name" value="SKP1"/>
</dbReference>
<dbReference type="Pfam" id="PF01466">
    <property type="entry name" value="Skp1"/>
    <property type="match status" value="1"/>
</dbReference>
<evidence type="ECO:0000259" key="3">
    <source>
        <dbReference type="Pfam" id="PF01466"/>
    </source>
</evidence>
<dbReference type="eggNOG" id="KOG1724">
    <property type="taxonomic scope" value="Eukaryota"/>
</dbReference>
<reference evidence="4" key="3">
    <citation type="submission" date="2015-04" db="UniProtKB">
        <authorList>
            <consortium name="EnsemblPlants"/>
        </authorList>
    </citation>
    <scope>IDENTIFICATION</scope>
</reference>
<keyword evidence="5" id="KW-1185">Reference proteome</keyword>
<sequence length="149" mass="15753">MANEASSTNTTPPSPSPPASSITAAAGRSKKATLRCSDGAEFVVSADMIAASSPTIKKTLDENSTSSSSAAVVSLPGVTGAALAHIIAADYLAVDELVDLMCAAVASRLEKSVERVREIFHIVNDFTDEEEEEIRKEIPWAFGDEFDYD</sequence>
<dbReference type="AlphaFoldDB" id="A0A0D9VDY0"/>
<dbReference type="GO" id="GO:0006511">
    <property type="term" value="P:ubiquitin-dependent protein catabolic process"/>
    <property type="evidence" value="ECO:0007669"/>
    <property type="project" value="InterPro"/>
</dbReference>
<dbReference type="Gene3D" id="3.30.710.10">
    <property type="entry name" value="Potassium Channel Kv1.1, Chain A"/>
    <property type="match status" value="2"/>
</dbReference>
<feature type="domain" description="SKP1 component dimerisation" evidence="3">
    <location>
        <begin position="96"/>
        <end position="141"/>
    </location>
</feature>
<dbReference type="SUPFAM" id="SSF81382">
    <property type="entry name" value="Skp1 dimerisation domain-like"/>
    <property type="match status" value="1"/>
</dbReference>
<evidence type="ECO:0000256" key="1">
    <source>
        <dbReference type="ARBA" id="ARBA00004906"/>
    </source>
</evidence>
<feature type="region of interest" description="Disordered" evidence="2">
    <location>
        <begin position="1"/>
        <end position="25"/>
    </location>
</feature>
<name>A0A0D9VDY0_9ORYZ</name>
<dbReference type="InterPro" id="IPR036296">
    <property type="entry name" value="SKP1-like_dim_sf"/>
</dbReference>
<dbReference type="SUPFAM" id="SSF54695">
    <property type="entry name" value="POZ domain"/>
    <property type="match status" value="1"/>
</dbReference>
<reference evidence="5" key="2">
    <citation type="submission" date="2013-12" db="EMBL/GenBank/DDBJ databases">
        <authorList>
            <person name="Yu Y."/>
            <person name="Lee S."/>
            <person name="de Baynast K."/>
            <person name="Wissotski M."/>
            <person name="Liu L."/>
            <person name="Talag J."/>
            <person name="Goicoechea J."/>
            <person name="Angelova A."/>
            <person name="Jetty R."/>
            <person name="Kudrna D."/>
            <person name="Golser W."/>
            <person name="Rivera L."/>
            <person name="Zhang J."/>
            <person name="Wing R."/>
        </authorList>
    </citation>
    <scope>NUCLEOTIDE SEQUENCE</scope>
</reference>
<reference evidence="4 5" key="1">
    <citation type="submission" date="2012-08" db="EMBL/GenBank/DDBJ databases">
        <title>Oryza genome evolution.</title>
        <authorList>
            <person name="Wing R.A."/>
        </authorList>
    </citation>
    <scope>NUCLEOTIDE SEQUENCE</scope>
</reference>
<dbReference type="InterPro" id="IPR011333">
    <property type="entry name" value="SKP1/BTB/POZ_sf"/>
</dbReference>
<proteinExistence type="predicted"/>
<dbReference type="Gramene" id="LPERR02G07960.1">
    <property type="protein sequence ID" value="LPERR02G07960.1"/>
    <property type="gene ID" value="LPERR02G07960"/>
</dbReference>
<dbReference type="Proteomes" id="UP000032180">
    <property type="component" value="Chromosome 2"/>
</dbReference>
<accession>A0A0D9VDY0</accession>
<dbReference type="EnsemblPlants" id="LPERR02G07960.1">
    <property type="protein sequence ID" value="LPERR02G07960.1"/>
    <property type="gene ID" value="LPERR02G07960"/>
</dbReference>
<dbReference type="HOGENOM" id="CLU_1752350_0_0_1"/>
<evidence type="ECO:0000256" key="2">
    <source>
        <dbReference type="SAM" id="MobiDB-lite"/>
    </source>
</evidence>